<evidence type="ECO:0000313" key="6">
    <source>
        <dbReference type="EMBL" id="TDW97552.1"/>
    </source>
</evidence>
<dbReference type="PROSITE" id="PS50005">
    <property type="entry name" value="TPR"/>
    <property type="match status" value="4"/>
</dbReference>
<keyword evidence="1" id="KW-0677">Repeat</keyword>
<dbReference type="Pfam" id="PF14559">
    <property type="entry name" value="TPR_19"/>
    <property type="match status" value="1"/>
</dbReference>
<evidence type="ECO:0000256" key="2">
    <source>
        <dbReference type="ARBA" id="ARBA00022803"/>
    </source>
</evidence>
<evidence type="ECO:0000256" key="1">
    <source>
        <dbReference type="ARBA" id="ARBA00022737"/>
    </source>
</evidence>
<keyword evidence="7" id="KW-1185">Reference proteome</keyword>
<accession>A0A4V6Q9W4</accession>
<dbReference type="SUPFAM" id="SSF48452">
    <property type="entry name" value="TPR-like"/>
    <property type="match status" value="3"/>
</dbReference>
<dbReference type="EMBL" id="SODV01000002">
    <property type="protein sequence ID" value="TDW97552.1"/>
    <property type="molecule type" value="Genomic_DNA"/>
</dbReference>
<sequence>MRIVHVVFFLCCATGALAQTHRSSSELAQAARDAMAQGKYPEALDLAHRATLKSLGDLDVQFVLGRAYLLNHYPDSAWQVLKAIVDKDPKYRDAYLLLANIELERHNPGEALCYIDDGLYNYPDDKEFALKKFSILQTMRNPALADEQGQALLDRYNQDTGVLRTYIAYKIESAQRYTKLKDFTRAAYEYRKVLEVDPVNAEALQGIYGLQVRTGSYEDALSSVNSALVEHPDDYSLLMRKMSLLQELKRYPEAIEVLQHILKVYPADAKARQLDVDLRMEAGRYFMSEDPYLQFQAVLDKSPSNREALDYVINLASARGLNADALAFVNRALHYYPGDRALLAKKVSILESLQKYTQAADITRQLFLGPGGSLYRDQYITLLEASGRAYMSDLAYDSALATFHDVLEISPAEPAALNYSINILSAQKNYGAAIALLDKTLRLYPGDEALLLKKAGILQDDTRYGDAALVLDTLVQAHPENTRYRSSLVDLILVQGRQMMQVEDYDAADGAFTRVLALDPGNTEALGTLINIELARGVVDPGPLDSALIVADLALSRYPDSRDFLLKKASVLEALHRYPEAYAITDALRDRYPYNAKIRDQYIDELLSSGRAYSSQGQPELALGEYRRVLAVRPRDSAALMYAINILNDRGTAAASAPADTASLDSALALTAQGLRFYPGNEYFTLKRAVILENLHRYADAVAPADSVAKIDPTDAHRDYADYLRSKTFRNALGLSYLSSHFDSLEAANIATLHYVRYSKNGSSFDTKLNFAGRAIGTGLQLEEEIYYTHNDRWDSYIDAALANDNVFPRIRLAYSITYNFKGGWAGELGGRYLNLDSISVYSGVASVTKYFGDFYINARGYLIFAPGKMYEAGVLTARQYLNNKTDFLYGALGIGNSPDEFSRNYQLGQNLGSQTYSIGAGYQKTFAYRNVVNLSGTWYSQRLAPGRYRNQYDLMLSYLRKF</sequence>
<organism evidence="6 7">
    <name type="scientific">Dinghuibacter silviterrae</name>
    <dbReference type="NCBI Taxonomy" id="1539049"/>
    <lineage>
        <taxon>Bacteria</taxon>
        <taxon>Pseudomonadati</taxon>
        <taxon>Bacteroidota</taxon>
        <taxon>Chitinophagia</taxon>
        <taxon>Chitinophagales</taxon>
        <taxon>Chitinophagaceae</taxon>
        <taxon>Dinghuibacter</taxon>
    </lineage>
</organism>
<dbReference type="PANTHER" id="PTHR44943">
    <property type="entry name" value="CELLULOSE SYNTHASE OPERON PROTEIN C"/>
    <property type="match status" value="1"/>
</dbReference>
<evidence type="ECO:0000259" key="5">
    <source>
        <dbReference type="Pfam" id="PF19413"/>
    </source>
</evidence>
<gene>
    <name evidence="6" type="ORF">EDB95_5402</name>
</gene>
<evidence type="ECO:0000256" key="4">
    <source>
        <dbReference type="SAM" id="SignalP"/>
    </source>
</evidence>
<dbReference type="PANTHER" id="PTHR44943:SF4">
    <property type="entry name" value="TPR REPEAT-CONTAINING PROTEIN MJ0798"/>
    <property type="match status" value="1"/>
</dbReference>
<keyword evidence="4" id="KW-0732">Signal</keyword>
<feature type="repeat" description="TPR" evidence="3">
    <location>
        <begin position="380"/>
        <end position="413"/>
    </location>
</feature>
<dbReference type="NCBIfam" id="TIGR04390">
    <property type="entry name" value="OMP_YaiO_dom"/>
    <property type="match status" value="1"/>
</dbReference>
<protein>
    <submittedName>
        <fullName evidence="6">YaiO family outer membrane protein</fullName>
    </submittedName>
</protein>
<dbReference type="Proteomes" id="UP000294498">
    <property type="component" value="Unassembled WGS sequence"/>
</dbReference>
<feature type="signal peptide" evidence="4">
    <location>
        <begin position="1"/>
        <end position="18"/>
    </location>
</feature>
<feature type="repeat" description="TPR" evidence="3">
    <location>
        <begin position="603"/>
        <end position="636"/>
    </location>
</feature>
<evidence type="ECO:0000256" key="3">
    <source>
        <dbReference type="PROSITE-ProRule" id="PRU00339"/>
    </source>
</evidence>
<comment type="caution">
    <text evidence="6">The sequence shown here is derived from an EMBL/GenBank/DDBJ whole genome shotgun (WGS) entry which is preliminary data.</text>
</comment>
<dbReference type="SMART" id="SM00028">
    <property type="entry name" value="TPR"/>
    <property type="match status" value="9"/>
</dbReference>
<dbReference type="OrthoDB" id="691989at2"/>
<dbReference type="Pfam" id="PF13432">
    <property type="entry name" value="TPR_16"/>
    <property type="match status" value="2"/>
</dbReference>
<dbReference type="InterPro" id="IPR019734">
    <property type="entry name" value="TPR_rpt"/>
</dbReference>
<dbReference type="InterPro" id="IPR030887">
    <property type="entry name" value="Beta-barrel_YaiO"/>
</dbReference>
<proteinExistence type="predicted"/>
<dbReference type="RefSeq" id="WP_133999985.1">
    <property type="nucleotide sequence ID" value="NZ_SODV01000002.1"/>
</dbReference>
<evidence type="ECO:0000313" key="7">
    <source>
        <dbReference type="Proteomes" id="UP000294498"/>
    </source>
</evidence>
<feature type="repeat" description="TPR" evidence="3">
    <location>
        <begin position="167"/>
        <end position="200"/>
    </location>
</feature>
<dbReference type="AlphaFoldDB" id="A0A4V6Q9W4"/>
<reference evidence="6 7" key="1">
    <citation type="submission" date="2019-03" db="EMBL/GenBank/DDBJ databases">
        <title>Genomic Encyclopedia of Type Strains, Phase IV (KMG-IV): sequencing the most valuable type-strain genomes for metagenomic binning, comparative biology and taxonomic classification.</title>
        <authorList>
            <person name="Goeker M."/>
        </authorList>
    </citation>
    <scope>NUCLEOTIDE SEQUENCE [LARGE SCALE GENOMIC DNA]</scope>
    <source>
        <strain evidence="6 7">DSM 100059</strain>
    </source>
</reference>
<dbReference type="Pfam" id="PF19413">
    <property type="entry name" value="YaiO"/>
    <property type="match status" value="1"/>
</dbReference>
<feature type="domain" description="YaiO beta-barrel" evidence="5">
    <location>
        <begin position="731"/>
        <end position="901"/>
    </location>
</feature>
<keyword evidence="2 3" id="KW-0802">TPR repeat</keyword>
<dbReference type="Gene3D" id="1.25.40.10">
    <property type="entry name" value="Tetratricopeptide repeat domain"/>
    <property type="match status" value="4"/>
</dbReference>
<name>A0A4V6Q9W4_9BACT</name>
<feature type="repeat" description="TPR" evidence="3">
    <location>
        <begin position="489"/>
        <end position="522"/>
    </location>
</feature>
<feature type="chain" id="PRO_5020576189" evidence="4">
    <location>
        <begin position="19"/>
        <end position="963"/>
    </location>
</feature>
<dbReference type="InterPro" id="IPR011990">
    <property type="entry name" value="TPR-like_helical_dom_sf"/>
</dbReference>
<dbReference type="InterPro" id="IPR051685">
    <property type="entry name" value="Ycf3/AcsC/BcsC/TPR_MFPF"/>
</dbReference>